<feature type="region of interest" description="Disordered" evidence="1">
    <location>
        <begin position="1"/>
        <end position="25"/>
    </location>
</feature>
<evidence type="ECO:0000313" key="2">
    <source>
        <dbReference type="EMBL" id="KAH3696372.1"/>
    </source>
</evidence>
<protein>
    <submittedName>
        <fullName evidence="2">Uncharacterized protein</fullName>
    </submittedName>
</protein>
<evidence type="ECO:0000313" key="3">
    <source>
        <dbReference type="Proteomes" id="UP000828390"/>
    </source>
</evidence>
<evidence type="ECO:0000256" key="1">
    <source>
        <dbReference type="SAM" id="MobiDB-lite"/>
    </source>
</evidence>
<accession>A0A9D3YAM4</accession>
<organism evidence="2 3">
    <name type="scientific">Dreissena polymorpha</name>
    <name type="common">Zebra mussel</name>
    <name type="synonym">Mytilus polymorpha</name>
    <dbReference type="NCBI Taxonomy" id="45954"/>
    <lineage>
        <taxon>Eukaryota</taxon>
        <taxon>Metazoa</taxon>
        <taxon>Spiralia</taxon>
        <taxon>Lophotrochozoa</taxon>
        <taxon>Mollusca</taxon>
        <taxon>Bivalvia</taxon>
        <taxon>Autobranchia</taxon>
        <taxon>Heteroconchia</taxon>
        <taxon>Euheterodonta</taxon>
        <taxon>Imparidentia</taxon>
        <taxon>Neoheterodontei</taxon>
        <taxon>Myida</taxon>
        <taxon>Dreissenoidea</taxon>
        <taxon>Dreissenidae</taxon>
        <taxon>Dreissena</taxon>
    </lineage>
</organism>
<dbReference type="AlphaFoldDB" id="A0A9D3YAM4"/>
<feature type="compositionally biased region" description="Basic residues" evidence="1">
    <location>
        <begin position="215"/>
        <end position="259"/>
    </location>
</feature>
<comment type="caution">
    <text evidence="2">The sequence shown here is derived from an EMBL/GenBank/DDBJ whole genome shotgun (WGS) entry which is preliminary data.</text>
</comment>
<proteinExistence type="predicted"/>
<dbReference type="EMBL" id="JAIWYP010000016">
    <property type="protein sequence ID" value="KAH3696372.1"/>
    <property type="molecule type" value="Genomic_DNA"/>
</dbReference>
<feature type="compositionally biased region" description="Low complexity" evidence="1">
    <location>
        <begin position="181"/>
        <end position="199"/>
    </location>
</feature>
<gene>
    <name evidence="2" type="ORF">DPMN_083836</name>
</gene>
<feature type="compositionally biased region" description="Polar residues" evidence="1">
    <location>
        <begin position="105"/>
        <end position="116"/>
    </location>
</feature>
<keyword evidence="3" id="KW-1185">Reference proteome</keyword>
<feature type="region of interest" description="Disordered" evidence="1">
    <location>
        <begin position="67"/>
        <end position="259"/>
    </location>
</feature>
<reference evidence="2" key="2">
    <citation type="submission" date="2020-11" db="EMBL/GenBank/DDBJ databases">
        <authorList>
            <person name="McCartney M.A."/>
            <person name="Auch B."/>
            <person name="Kono T."/>
            <person name="Mallez S."/>
            <person name="Becker A."/>
            <person name="Gohl D.M."/>
            <person name="Silverstein K.A.T."/>
            <person name="Koren S."/>
            <person name="Bechman K.B."/>
            <person name="Herman A."/>
            <person name="Abrahante J.E."/>
            <person name="Garbe J."/>
        </authorList>
    </citation>
    <scope>NUCLEOTIDE SEQUENCE</scope>
    <source>
        <strain evidence="2">Duluth1</strain>
        <tissue evidence="2">Whole animal</tissue>
    </source>
</reference>
<reference evidence="2" key="1">
    <citation type="journal article" date="2019" name="bioRxiv">
        <title>The Genome of the Zebra Mussel, Dreissena polymorpha: A Resource for Invasive Species Research.</title>
        <authorList>
            <person name="McCartney M.A."/>
            <person name="Auch B."/>
            <person name="Kono T."/>
            <person name="Mallez S."/>
            <person name="Zhang Y."/>
            <person name="Obille A."/>
            <person name="Becker A."/>
            <person name="Abrahante J.E."/>
            <person name="Garbe J."/>
            <person name="Badalamenti J.P."/>
            <person name="Herman A."/>
            <person name="Mangelson H."/>
            <person name="Liachko I."/>
            <person name="Sullivan S."/>
            <person name="Sone E.D."/>
            <person name="Koren S."/>
            <person name="Silverstein K.A.T."/>
            <person name="Beckman K.B."/>
            <person name="Gohl D.M."/>
        </authorList>
    </citation>
    <scope>NUCLEOTIDE SEQUENCE</scope>
    <source>
        <strain evidence="2">Duluth1</strain>
        <tissue evidence="2">Whole animal</tissue>
    </source>
</reference>
<sequence>MTLQTTDEKLQHQSPGTGQDGDRTTLSSLESRLTSDHMATTVSLSLPDCIGQEHRPMPDQLAAAIRSSSGDNTGHKITGGPVRSPVTGPWHRCITDDRSGHRSPVNATGHRSSGTGPVTGRCQCYRSPGAGTVTGPWHRSPVNRDRSGHRSPVTGQHAPVIDLSAVEGHRSTIRNRRRSSSSDYSTSSSSNASSSSTSTDNKGRRRTRSYSSSTHHSRRRYDHYRSSRSARKRYSRRRHSRCSRSRSQHRRDKGRRQASRWHCRSDFHDRSHYFPISDCNVSIPYVLVSSLTSTHVAAIGPTSQPFSSGVHPTTTAALSTPRVSTPSIRDTLWVQDSFGHFCTSHF</sequence>
<feature type="compositionally biased region" description="Basic and acidic residues" evidence="1">
    <location>
        <begin position="1"/>
        <end position="11"/>
    </location>
</feature>
<dbReference type="Proteomes" id="UP000828390">
    <property type="component" value="Unassembled WGS sequence"/>
</dbReference>
<name>A0A9D3YAM4_DREPO</name>